<dbReference type="PROSITE" id="PS51132">
    <property type="entry name" value="OLF"/>
    <property type="match status" value="1"/>
</dbReference>
<dbReference type="Pfam" id="PF02191">
    <property type="entry name" value="OLF"/>
    <property type="match status" value="2"/>
</dbReference>
<dbReference type="GO" id="GO:0005615">
    <property type="term" value="C:extracellular space"/>
    <property type="evidence" value="ECO:0007669"/>
    <property type="project" value="TreeGrafter"/>
</dbReference>
<feature type="domain" description="Olfactomedin-like" evidence="5">
    <location>
        <begin position="179"/>
        <end position="405"/>
    </location>
</feature>
<dbReference type="Pfam" id="PF01391">
    <property type="entry name" value="Collagen"/>
    <property type="match status" value="1"/>
</dbReference>
<dbReference type="PANTHER" id="PTHR23192:SF85">
    <property type="entry name" value="GLIOMEDIN"/>
    <property type="match status" value="1"/>
</dbReference>
<protein>
    <recommendedName>
        <fullName evidence="5">Olfactomedin-like domain-containing protein</fullName>
    </recommendedName>
</protein>
<comment type="caution">
    <text evidence="3">Lacks conserved residue(s) required for the propagation of feature annotation.</text>
</comment>
<dbReference type="EMBL" id="VSWD01000007">
    <property type="protein sequence ID" value="KAK3096604.1"/>
    <property type="molecule type" value="Genomic_DNA"/>
</dbReference>
<feature type="non-terminal residue" evidence="6">
    <location>
        <position position="1"/>
    </location>
</feature>
<feature type="compositionally biased region" description="Basic and acidic residues" evidence="4">
    <location>
        <begin position="40"/>
        <end position="53"/>
    </location>
</feature>
<feature type="compositionally biased region" description="Basic and acidic residues" evidence="4">
    <location>
        <begin position="1"/>
        <end position="11"/>
    </location>
</feature>
<gene>
    <name evidence="6" type="ORF">FSP39_001614</name>
</gene>
<dbReference type="InterPro" id="IPR050605">
    <property type="entry name" value="Olfactomedin-like_domain"/>
</dbReference>
<dbReference type="AlphaFoldDB" id="A0AA88YGT8"/>
<feature type="compositionally biased region" description="Basic and acidic residues" evidence="4">
    <location>
        <begin position="67"/>
        <end position="76"/>
    </location>
</feature>
<dbReference type="Proteomes" id="UP001186944">
    <property type="component" value="Unassembled WGS sequence"/>
</dbReference>
<organism evidence="6 7">
    <name type="scientific">Pinctada imbricata</name>
    <name type="common">Atlantic pearl-oyster</name>
    <name type="synonym">Pinctada martensii</name>
    <dbReference type="NCBI Taxonomy" id="66713"/>
    <lineage>
        <taxon>Eukaryota</taxon>
        <taxon>Metazoa</taxon>
        <taxon>Spiralia</taxon>
        <taxon>Lophotrochozoa</taxon>
        <taxon>Mollusca</taxon>
        <taxon>Bivalvia</taxon>
        <taxon>Autobranchia</taxon>
        <taxon>Pteriomorphia</taxon>
        <taxon>Pterioida</taxon>
        <taxon>Pterioidea</taxon>
        <taxon>Pteriidae</taxon>
        <taxon>Pinctada</taxon>
    </lineage>
</organism>
<keyword evidence="7" id="KW-1185">Reference proteome</keyword>
<dbReference type="InterPro" id="IPR008160">
    <property type="entry name" value="Collagen"/>
</dbReference>
<reference evidence="6" key="1">
    <citation type="submission" date="2019-08" db="EMBL/GenBank/DDBJ databases">
        <title>The improved chromosome-level genome for the pearl oyster Pinctada fucata martensii using PacBio sequencing and Hi-C.</title>
        <authorList>
            <person name="Zheng Z."/>
        </authorList>
    </citation>
    <scope>NUCLEOTIDE SEQUENCE</scope>
    <source>
        <strain evidence="6">ZZ-2019</strain>
        <tissue evidence="6">Adductor muscle</tissue>
    </source>
</reference>
<evidence type="ECO:0000256" key="3">
    <source>
        <dbReference type="PROSITE-ProRule" id="PRU00446"/>
    </source>
</evidence>
<dbReference type="SMART" id="SM00284">
    <property type="entry name" value="OLF"/>
    <property type="match status" value="1"/>
</dbReference>
<dbReference type="InterPro" id="IPR003112">
    <property type="entry name" value="Olfac-like_dom"/>
</dbReference>
<evidence type="ECO:0000313" key="6">
    <source>
        <dbReference type="EMBL" id="KAK3096604.1"/>
    </source>
</evidence>
<feature type="region of interest" description="Disordered" evidence="4">
    <location>
        <begin position="1"/>
        <end position="76"/>
    </location>
</feature>
<comment type="caution">
    <text evidence="6">The sequence shown here is derived from an EMBL/GenBank/DDBJ whole genome shotgun (WGS) entry which is preliminary data.</text>
</comment>
<evidence type="ECO:0000256" key="2">
    <source>
        <dbReference type="ARBA" id="ARBA00022525"/>
    </source>
</evidence>
<feature type="region of interest" description="Disordered" evidence="4">
    <location>
        <begin position="128"/>
        <end position="172"/>
    </location>
</feature>
<evidence type="ECO:0000313" key="7">
    <source>
        <dbReference type="Proteomes" id="UP001186944"/>
    </source>
</evidence>
<dbReference type="GO" id="GO:0007165">
    <property type="term" value="P:signal transduction"/>
    <property type="evidence" value="ECO:0007669"/>
    <property type="project" value="TreeGrafter"/>
</dbReference>
<dbReference type="PANTHER" id="PTHR23192">
    <property type="entry name" value="OLFACTOMEDIN-RELATED"/>
    <property type="match status" value="1"/>
</dbReference>
<name>A0AA88YGT8_PINIB</name>
<feature type="compositionally biased region" description="Low complexity" evidence="4">
    <location>
        <begin position="141"/>
        <end position="172"/>
    </location>
</feature>
<accession>A0AA88YGT8</accession>
<evidence type="ECO:0000256" key="1">
    <source>
        <dbReference type="ARBA" id="ARBA00004613"/>
    </source>
</evidence>
<keyword evidence="2" id="KW-0964">Secreted</keyword>
<comment type="subcellular location">
    <subcellularLocation>
        <location evidence="1">Secreted</location>
    </subcellularLocation>
</comment>
<proteinExistence type="predicted"/>
<sequence>VPGDSGDKGEMGEPGFPGNQGKTGPRGLKGDKGSNGTRGDTGRRGRKGPEGPRGHKGFQGPQGEQGLKGEKGDRGEIGLPNTDCNCFSLSGQKGEKGEKGDCEVVMADWKIATGDPEPNSINKPGCSNVTESDDMSTPVLSTQEEVTTTESTSTTPTTTSTSTSTTTTQQTVVEPRKRVCTIRQIGTPLLERSAGPLKGAWLIDSAKSTTFPVWETRGNFGKHIYEYRTKDSFLAKREDVKYNLGAHVFRGSNHAVYNGSLFYQTNGSKVALYRKSNFFDIEIDENAMWIIYASDGHIVVKRVDIASMRVQKTIKVKADPSQYGNGFVACGVLYLIQSTSIQKSKITFAYDLYKEKEVKPMNMKFINPFGGNSFVTYIPDRINPRNSQLYGWDNGRQISYKLLFG</sequence>
<evidence type="ECO:0000256" key="4">
    <source>
        <dbReference type="SAM" id="MobiDB-lite"/>
    </source>
</evidence>
<evidence type="ECO:0000259" key="5">
    <source>
        <dbReference type="PROSITE" id="PS51132"/>
    </source>
</evidence>